<keyword evidence="5 8" id="KW-0863">Zinc-finger</keyword>
<evidence type="ECO:0000256" key="8">
    <source>
        <dbReference type="PROSITE-ProRule" id="PRU00228"/>
    </source>
</evidence>
<dbReference type="Pfam" id="PF09068">
    <property type="entry name" value="EF-hand_2"/>
    <property type="match status" value="1"/>
</dbReference>
<accession>A0ABM3VZC0</accession>
<keyword evidence="4" id="KW-0479">Metal-binding</keyword>
<keyword evidence="11" id="KW-0472">Membrane</keyword>
<comment type="similarity">
    <text evidence="2">Belongs to the dystrophin family. Dystrobrevin subfamily.</text>
</comment>
<keyword evidence="13" id="KW-1185">Reference proteome</keyword>
<keyword evidence="7 9" id="KW-0175">Coiled coil</keyword>
<feature type="compositionally biased region" description="Polar residues" evidence="10">
    <location>
        <begin position="576"/>
        <end position="591"/>
    </location>
</feature>
<evidence type="ECO:0000313" key="15">
    <source>
        <dbReference type="RefSeq" id="XP_060029670.1"/>
    </source>
</evidence>
<dbReference type="Pfam" id="PF09069">
    <property type="entry name" value="EF-hand_3"/>
    <property type="match status" value="1"/>
</dbReference>
<dbReference type="PROSITE" id="PS01357">
    <property type="entry name" value="ZF_ZZ_1"/>
    <property type="match status" value="1"/>
</dbReference>
<dbReference type="PIRSF" id="PIRSF038204">
    <property type="entry name" value="Distrobrevin"/>
    <property type="match status" value="1"/>
</dbReference>
<reference evidence="14 15" key="1">
    <citation type="submission" date="2025-05" db="UniProtKB">
        <authorList>
            <consortium name="RefSeq"/>
        </authorList>
    </citation>
    <scope>IDENTIFICATION</scope>
</reference>
<dbReference type="SMART" id="SM00291">
    <property type="entry name" value="ZnF_ZZ"/>
    <property type="match status" value="1"/>
</dbReference>
<dbReference type="PANTHER" id="PTHR12268:SF19">
    <property type="entry name" value="DYSTROBREVIN ALPHA"/>
    <property type="match status" value="1"/>
</dbReference>
<evidence type="ECO:0000256" key="11">
    <source>
        <dbReference type="SAM" id="Phobius"/>
    </source>
</evidence>
<feature type="region of interest" description="Disordered" evidence="10">
    <location>
        <begin position="553"/>
        <end position="594"/>
    </location>
</feature>
<evidence type="ECO:0000259" key="12">
    <source>
        <dbReference type="PROSITE" id="PS50135"/>
    </source>
</evidence>
<dbReference type="Proteomes" id="UP001652624">
    <property type="component" value="Chromosome 15"/>
</dbReference>
<feature type="compositionally biased region" description="Polar residues" evidence="10">
    <location>
        <begin position="554"/>
        <end position="566"/>
    </location>
</feature>
<dbReference type="Gene3D" id="3.30.60.90">
    <property type="match status" value="1"/>
</dbReference>
<dbReference type="PROSITE" id="PS50135">
    <property type="entry name" value="ZF_ZZ_2"/>
    <property type="match status" value="1"/>
</dbReference>
<evidence type="ECO:0000313" key="13">
    <source>
        <dbReference type="Proteomes" id="UP001652624"/>
    </source>
</evidence>
<dbReference type="InterPro" id="IPR017432">
    <property type="entry name" value="Distrobrevin"/>
</dbReference>
<feature type="region of interest" description="Disordered" evidence="10">
    <location>
        <begin position="680"/>
        <end position="699"/>
    </location>
</feature>
<dbReference type="InterPro" id="IPR015153">
    <property type="entry name" value="EF-hand_dom_typ1"/>
</dbReference>
<evidence type="ECO:0000256" key="4">
    <source>
        <dbReference type="ARBA" id="ARBA00022723"/>
    </source>
</evidence>
<dbReference type="InterPro" id="IPR000433">
    <property type="entry name" value="Znf_ZZ"/>
</dbReference>
<dbReference type="Gene3D" id="1.10.238.10">
    <property type="entry name" value="EF-hand"/>
    <property type="match status" value="2"/>
</dbReference>
<gene>
    <name evidence="14 15" type="primary">DTNA</name>
</gene>
<dbReference type="GeneID" id="103111635"/>
<proteinExistence type="inferred from homology"/>
<evidence type="ECO:0000256" key="9">
    <source>
        <dbReference type="SAM" id="Coils"/>
    </source>
</evidence>
<dbReference type="InterPro" id="IPR015154">
    <property type="entry name" value="EF-hand_dom_typ2"/>
</dbReference>
<dbReference type="SUPFAM" id="SSF57850">
    <property type="entry name" value="RING/U-box"/>
    <property type="match status" value="1"/>
</dbReference>
<evidence type="ECO:0000313" key="14">
    <source>
        <dbReference type="RefSeq" id="XP_060029669.1"/>
    </source>
</evidence>
<dbReference type="CDD" id="cd16249">
    <property type="entry name" value="EFh_DTNA"/>
    <property type="match status" value="1"/>
</dbReference>
<evidence type="ECO:0000256" key="6">
    <source>
        <dbReference type="ARBA" id="ARBA00022833"/>
    </source>
</evidence>
<evidence type="ECO:0000256" key="1">
    <source>
        <dbReference type="ARBA" id="ARBA00004496"/>
    </source>
</evidence>
<dbReference type="RefSeq" id="XP_060029670.1">
    <property type="nucleotide sequence ID" value="XM_060173687.1"/>
</dbReference>
<dbReference type="InterPro" id="IPR011992">
    <property type="entry name" value="EF-hand-dom_pair"/>
</dbReference>
<keyword evidence="11" id="KW-0812">Transmembrane</keyword>
<protein>
    <submittedName>
        <fullName evidence="14 15">Dystrobrevin alpha isoform X2</fullName>
    </submittedName>
</protein>
<evidence type="ECO:0000256" key="2">
    <source>
        <dbReference type="ARBA" id="ARBA00009563"/>
    </source>
</evidence>
<evidence type="ECO:0000256" key="7">
    <source>
        <dbReference type="ARBA" id="ARBA00023054"/>
    </source>
</evidence>
<evidence type="ECO:0000256" key="10">
    <source>
        <dbReference type="SAM" id="MobiDB-lite"/>
    </source>
</evidence>
<organism evidence="13 14">
    <name type="scientific">Erinaceus europaeus</name>
    <name type="common">Western European hedgehog</name>
    <dbReference type="NCBI Taxonomy" id="9365"/>
    <lineage>
        <taxon>Eukaryota</taxon>
        <taxon>Metazoa</taxon>
        <taxon>Chordata</taxon>
        <taxon>Craniata</taxon>
        <taxon>Vertebrata</taxon>
        <taxon>Euteleostomi</taxon>
        <taxon>Mammalia</taxon>
        <taxon>Eutheria</taxon>
        <taxon>Laurasiatheria</taxon>
        <taxon>Eulipotyphla</taxon>
        <taxon>Erinaceidae</taxon>
        <taxon>Erinaceinae</taxon>
        <taxon>Erinaceus</taxon>
    </lineage>
</organism>
<dbReference type="SUPFAM" id="SSF47473">
    <property type="entry name" value="EF-hand"/>
    <property type="match status" value="2"/>
</dbReference>
<dbReference type="CDD" id="cd02334">
    <property type="entry name" value="ZZ_dystrophin"/>
    <property type="match status" value="1"/>
</dbReference>
<dbReference type="InterPro" id="IPR050774">
    <property type="entry name" value="KCMF1/Dystrophin"/>
</dbReference>
<feature type="domain" description="ZZ-type" evidence="12">
    <location>
        <begin position="238"/>
        <end position="294"/>
    </location>
</feature>
<keyword evidence="3" id="KW-0963">Cytoplasm</keyword>
<evidence type="ECO:0000256" key="3">
    <source>
        <dbReference type="ARBA" id="ARBA00022490"/>
    </source>
</evidence>
<sequence length="781" mass="88560">MIEDSGKRGNTMAERRQLFAEMRAQDLDRIRLSTYRTACKLRFVQKKCNLHLVDIWNVIEALRENALNNLDPNTELNVARLEAVLSTIFYQLNKRMPTTHQIHVEQSISLLLNFLLAAFDPEGHGKISVFAVKMALATLCGGKIMDKLRYIFSMISDSSGVMVYGRYDQFLREVLKLPTAVFEGPSFGYTEQSARSCFSQQKKVTLNGFLDTLMSDPPPQCLVWLPLLHRLANVENVFHPVECSYCHRESMMGFRYRCQQCHNYQLCQDCFWRGHAGGSHSNQHQMKEYTSWKSPAKKLTNALSKSLSCASSREPLHPMFPDQPEKPLNLAHIVPPRPVTSMNDTLFSHSVPSSGSPFITRSSPPKDKEVEQSKLLARAAPAFLKGKGIQYSLNVADRLADEHVLIGLYVNMLRNNPSCMLESSSRLDEEHRLIARYAARLAAESTSSQPTQQRSAPDISFTIDANKQQRQLIAELENKNREILQEIQRLRLEHEQASQPTPEKAQQNPTLLAELRLLRQRKDELEQRMSALQESRRELMVQLEGLMKLLKTQGAGSPRSSPSHTISRPIPMPVRSASTCSTPTHTPQDSLTGVGGDVQEAFAQSSRRNLRNDLLVAADSITNTMSSLVKELNSEVGSETESNVDSEFGRNQFEDLVPSPTSEKAFLAQIHARKPGYIHGGAAQSTTHSDAVTEDGDPYVRPEEENYEDDSVRQLENELKMEEYLKQKLQDEAYQLHVSTETRLKHPCPVIETKWRVRFWFLVFFGGFLSLALQIYFWGVF</sequence>
<feature type="coiled-coil region" evidence="9">
    <location>
        <begin position="466"/>
        <end position="542"/>
    </location>
</feature>
<keyword evidence="6" id="KW-0862">Zinc</keyword>
<name>A0ABM3VZC0_ERIEU</name>
<dbReference type="InterPro" id="IPR043145">
    <property type="entry name" value="Znf_ZZ_sf"/>
</dbReference>
<keyword evidence="11" id="KW-1133">Transmembrane helix</keyword>
<feature type="transmembrane region" description="Helical" evidence="11">
    <location>
        <begin position="759"/>
        <end position="779"/>
    </location>
</feature>
<comment type="subcellular location">
    <subcellularLocation>
        <location evidence="1">Cytoplasm</location>
    </subcellularLocation>
</comment>
<dbReference type="RefSeq" id="XP_060029669.1">
    <property type="nucleotide sequence ID" value="XM_060173686.1"/>
</dbReference>
<evidence type="ECO:0000256" key="5">
    <source>
        <dbReference type="ARBA" id="ARBA00022771"/>
    </source>
</evidence>
<dbReference type="Pfam" id="PF00569">
    <property type="entry name" value="ZZ"/>
    <property type="match status" value="1"/>
</dbReference>
<dbReference type="PANTHER" id="PTHR12268">
    <property type="entry name" value="E3 UBIQUITIN-PROTEIN LIGASE KCMF1"/>
    <property type="match status" value="1"/>
</dbReference>